<name>A0A8S5NYY5_9CAUD</name>
<protein>
    <submittedName>
        <fullName evidence="1">Minor capsid protein from bacteriophage</fullName>
    </submittedName>
</protein>
<accession>A0A8S5NYY5</accession>
<dbReference type="EMBL" id="BK015297">
    <property type="protein sequence ID" value="DAE00023.1"/>
    <property type="molecule type" value="Genomic_DNA"/>
</dbReference>
<evidence type="ECO:0000313" key="1">
    <source>
        <dbReference type="EMBL" id="DAE00023.1"/>
    </source>
</evidence>
<sequence length="142" mass="15915">MTKHQAMIDYLQGSPAFAGIACQFGEISDGSVIFNTVQGDTTISTDIVGTKTKHYDFAIVKYCARNTDAPSDLNMDTLNAVSGMMTWIDEQNKKRHFPKFEKAAVTKIENLQNMPTVAGTDDKQNLVKYMYQARVTYKTKED</sequence>
<dbReference type="PROSITE" id="PS51257">
    <property type="entry name" value="PROKAR_LIPOPROTEIN"/>
    <property type="match status" value="1"/>
</dbReference>
<reference evidence="1" key="1">
    <citation type="journal article" date="2021" name="Proc. Natl. Acad. Sci. U.S.A.">
        <title>A Catalog of Tens of Thousands of Viruses from Human Metagenomes Reveals Hidden Associations with Chronic Diseases.</title>
        <authorList>
            <person name="Tisza M.J."/>
            <person name="Buck C.B."/>
        </authorList>
    </citation>
    <scope>NUCLEOTIDE SEQUENCE</scope>
    <source>
        <strain evidence="1">CtiMP24</strain>
    </source>
</reference>
<organism evidence="1">
    <name type="scientific">Siphoviridae sp. ctiMP24</name>
    <dbReference type="NCBI Taxonomy" id="2825621"/>
    <lineage>
        <taxon>Viruses</taxon>
        <taxon>Duplodnaviria</taxon>
        <taxon>Heunggongvirae</taxon>
        <taxon>Uroviricota</taxon>
        <taxon>Caudoviricetes</taxon>
    </lineage>
</organism>
<proteinExistence type="predicted"/>